<evidence type="ECO:0000259" key="1">
    <source>
        <dbReference type="Pfam" id="PF00582"/>
    </source>
</evidence>
<dbReference type="Proteomes" id="UP001141806">
    <property type="component" value="Unassembled WGS sequence"/>
</dbReference>
<feature type="domain" description="UspA" evidence="1">
    <location>
        <begin position="9"/>
        <end position="156"/>
    </location>
</feature>
<evidence type="ECO:0000313" key="3">
    <source>
        <dbReference type="Proteomes" id="UP001141806"/>
    </source>
</evidence>
<organism evidence="2 3">
    <name type="scientific">Protea cynaroides</name>
    <dbReference type="NCBI Taxonomy" id="273540"/>
    <lineage>
        <taxon>Eukaryota</taxon>
        <taxon>Viridiplantae</taxon>
        <taxon>Streptophyta</taxon>
        <taxon>Embryophyta</taxon>
        <taxon>Tracheophyta</taxon>
        <taxon>Spermatophyta</taxon>
        <taxon>Magnoliopsida</taxon>
        <taxon>Proteales</taxon>
        <taxon>Proteaceae</taxon>
        <taxon>Protea</taxon>
    </lineage>
</organism>
<accession>A0A9Q0KQ23</accession>
<dbReference type="AlphaFoldDB" id="A0A9Q0KQ23"/>
<dbReference type="Pfam" id="PF00582">
    <property type="entry name" value="Usp"/>
    <property type="match status" value="1"/>
</dbReference>
<sequence length="159" mass="17376">MAEADGNKKKVMVAIDESEFSHYALEWVLTKFRDSISTSQIVIFTVEPNSEINYIPAAAYGAAPPELVMSIEKHQDEFAAALLKKAKEICNAHGVTAETMAQKGNPKEVICEAVEKLNIDLLVVGSHGRGFLQRAFLGSVSSYCVHNAKCPVLIVKKPE</sequence>
<evidence type="ECO:0000313" key="2">
    <source>
        <dbReference type="EMBL" id="KAJ4974569.1"/>
    </source>
</evidence>
<name>A0A9Q0KQ23_9MAGN</name>
<dbReference type="EMBL" id="JAMYWD010000004">
    <property type="protein sequence ID" value="KAJ4974569.1"/>
    <property type="molecule type" value="Genomic_DNA"/>
</dbReference>
<dbReference type="PANTHER" id="PTHR31964">
    <property type="entry name" value="ADENINE NUCLEOTIDE ALPHA HYDROLASES-LIKE SUPERFAMILY PROTEIN"/>
    <property type="match status" value="1"/>
</dbReference>
<keyword evidence="3" id="KW-1185">Reference proteome</keyword>
<dbReference type="Gene3D" id="3.40.50.620">
    <property type="entry name" value="HUPs"/>
    <property type="match status" value="1"/>
</dbReference>
<dbReference type="CDD" id="cd23659">
    <property type="entry name" value="USP_At3g01520-like"/>
    <property type="match status" value="1"/>
</dbReference>
<dbReference type="PRINTS" id="PR01438">
    <property type="entry name" value="UNVRSLSTRESS"/>
</dbReference>
<proteinExistence type="predicted"/>
<protein>
    <recommendedName>
        <fullName evidence="1">UspA domain-containing protein</fullName>
    </recommendedName>
</protein>
<dbReference type="InterPro" id="IPR006016">
    <property type="entry name" value="UspA"/>
</dbReference>
<dbReference type="InterPro" id="IPR014729">
    <property type="entry name" value="Rossmann-like_a/b/a_fold"/>
</dbReference>
<reference evidence="2" key="1">
    <citation type="journal article" date="2023" name="Plant J.">
        <title>The genome of the king protea, Protea cynaroides.</title>
        <authorList>
            <person name="Chang J."/>
            <person name="Duong T.A."/>
            <person name="Schoeman C."/>
            <person name="Ma X."/>
            <person name="Roodt D."/>
            <person name="Barker N."/>
            <person name="Li Z."/>
            <person name="Van de Peer Y."/>
            <person name="Mizrachi E."/>
        </authorList>
    </citation>
    <scope>NUCLEOTIDE SEQUENCE</scope>
    <source>
        <tissue evidence="2">Young leaves</tissue>
    </source>
</reference>
<dbReference type="SUPFAM" id="SSF52402">
    <property type="entry name" value="Adenine nucleotide alpha hydrolases-like"/>
    <property type="match status" value="1"/>
</dbReference>
<dbReference type="OrthoDB" id="843225at2759"/>
<gene>
    <name evidence="2" type="ORF">NE237_007743</name>
</gene>
<comment type="caution">
    <text evidence="2">The sequence shown here is derived from an EMBL/GenBank/DDBJ whole genome shotgun (WGS) entry which is preliminary data.</text>
</comment>
<dbReference type="PANTHER" id="PTHR31964:SF113">
    <property type="entry name" value="USPA DOMAIN-CONTAINING PROTEIN"/>
    <property type="match status" value="1"/>
</dbReference>
<dbReference type="InterPro" id="IPR006015">
    <property type="entry name" value="Universal_stress_UspA"/>
</dbReference>